<dbReference type="OrthoDB" id="35070at10239"/>
<sequence>MTGNDHAAKIESEAETFSNRLKSEGVEVLEIVCLVAYETPEGPGMVSLTTEEAPESLRTMMLTRALERNQK</sequence>
<evidence type="ECO:0000313" key="2">
    <source>
        <dbReference type="Proteomes" id="UP000241822"/>
    </source>
</evidence>
<dbReference type="EMBL" id="MG198776">
    <property type="protein sequence ID" value="ATW58511.1"/>
    <property type="molecule type" value="Genomic_DNA"/>
</dbReference>
<evidence type="ECO:0000313" key="1">
    <source>
        <dbReference type="EMBL" id="ATW58511.1"/>
    </source>
</evidence>
<reference evidence="1 2" key="1">
    <citation type="submission" date="2017-10" db="EMBL/GenBank/DDBJ databases">
        <authorList>
            <person name="Almansoob K.M."/>
            <person name="Barra A."/>
            <person name="Canlas S.M."/>
            <person name="Chawla N."/>
            <person name="Johnson B.N."/>
            <person name="Kuhl M.D."/>
            <person name="Lin J.Y."/>
            <person name="Patel D.V."/>
            <person name="Reddy A.G."/>
            <person name="Sobol L."/>
            <person name="Solorzano-Papili D."/>
            <person name="Monti D.L."/>
            <person name="Stoner T.H."/>
            <person name="Garlena R.A."/>
            <person name="Russell D.A."/>
            <person name="Pope W.H."/>
            <person name="Jacobs-Sera D."/>
            <person name="Hatfull G.F."/>
        </authorList>
    </citation>
    <scope>NUCLEOTIDE SEQUENCE [LARGE SCALE GENOMIC DNA]</scope>
</reference>
<gene>
    <name evidence="1" type="ORF">SEA_C3PO_8</name>
</gene>
<proteinExistence type="predicted"/>
<accession>A0A2H4P8E2</accession>
<name>A0A2H4P8E2_9CAUD</name>
<keyword evidence="2" id="KW-1185">Reference proteome</keyword>
<protein>
    <submittedName>
        <fullName evidence="1">Uncharacterized protein</fullName>
    </submittedName>
</protein>
<dbReference type="Proteomes" id="UP000241822">
    <property type="component" value="Segment"/>
</dbReference>
<organism evidence="1 2">
    <name type="scientific">Corynebacterium phage C3PO</name>
    <dbReference type="NCBI Taxonomy" id="2047868"/>
    <lineage>
        <taxon>Viruses</taxon>
        <taxon>Duplodnaviria</taxon>
        <taxon>Heunggongvirae</taxon>
        <taxon>Uroviricota</taxon>
        <taxon>Caudoviricetes</taxon>
        <taxon>Zierdtviridae</taxon>
        <taxon>Toshachvirinae</taxon>
        <taxon>Ceetrepovirus</taxon>
        <taxon>Ceetrepovirus C3PO</taxon>
        <taxon>Corynebacterium virus C3PO</taxon>
    </lineage>
</organism>